<keyword evidence="4" id="KW-1185">Reference proteome</keyword>
<dbReference type="STRING" id="1245528.M3J6X8"/>
<sequence length="154" mass="18227">MAALIQGEIITNDKNELLKIVDKDIQDKIIDSFEFHNTIKDELIDIKQELLGDENEELTKLKKQGQIKLERLKLESKLNELRLIQQHHHHNHQHQHQHHHHHQNNNTSSEMLSRSDSGHQNNFKSKSQSQDYRVNKPSQSKNTSNNKPKKFMMY</sequence>
<evidence type="ECO:0000256" key="1">
    <source>
        <dbReference type="SAM" id="Coils"/>
    </source>
</evidence>
<evidence type="ECO:0000256" key="2">
    <source>
        <dbReference type="SAM" id="MobiDB-lite"/>
    </source>
</evidence>
<keyword evidence="1" id="KW-0175">Coiled coil</keyword>
<feature type="compositionally biased region" description="Basic residues" evidence="2">
    <location>
        <begin position="88"/>
        <end position="103"/>
    </location>
</feature>
<dbReference type="EMBL" id="AOGT01001361">
    <property type="protein sequence ID" value="EMG47833.1"/>
    <property type="molecule type" value="Genomic_DNA"/>
</dbReference>
<comment type="caution">
    <text evidence="3">The sequence shown here is derived from an EMBL/GenBank/DDBJ whole genome shotgun (WGS) entry which is preliminary data.</text>
</comment>
<dbReference type="HOGENOM" id="CLU_1703985_0_0_1"/>
<name>M3J6X8_CANMX</name>
<evidence type="ECO:0000313" key="4">
    <source>
        <dbReference type="Proteomes" id="UP000011777"/>
    </source>
</evidence>
<dbReference type="Proteomes" id="UP000011777">
    <property type="component" value="Unassembled WGS sequence"/>
</dbReference>
<accession>M3J6X8</accession>
<dbReference type="AlphaFoldDB" id="M3J6X8"/>
<proteinExistence type="predicted"/>
<gene>
    <name evidence="3" type="ORF">G210_1725</name>
</gene>
<organism evidence="3 4">
    <name type="scientific">Candida maltosa (strain Xu316)</name>
    <name type="common">Yeast</name>
    <dbReference type="NCBI Taxonomy" id="1245528"/>
    <lineage>
        <taxon>Eukaryota</taxon>
        <taxon>Fungi</taxon>
        <taxon>Dikarya</taxon>
        <taxon>Ascomycota</taxon>
        <taxon>Saccharomycotina</taxon>
        <taxon>Pichiomycetes</taxon>
        <taxon>Debaryomycetaceae</taxon>
        <taxon>Candida/Lodderomyces clade</taxon>
        <taxon>Candida</taxon>
    </lineage>
</organism>
<feature type="region of interest" description="Disordered" evidence="2">
    <location>
        <begin position="88"/>
        <end position="154"/>
    </location>
</feature>
<reference evidence="3 4" key="1">
    <citation type="submission" date="2013-02" db="EMBL/GenBank/DDBJ databases">
        <title>Genome sequence of Candida maltosa Xu316, a potential industrial strain for xylitol and ethanol production.</title>
        <authorList>
            <person name="Yu J."/>
            <person name="Wang Q."/>
            <person name="Geng X."/>
            <person name="Bao W."/>
            <person name="He P."/>
            <person name="Cai J."/>
        </authorList>
    </citation>
    <scope>NUCLEOTIDE SEQUENCE [LARGE SCALE GENOMIC DNA]</scope>
    <source>
        <strain evidence="4">Xu316</strain>
    </source>
</reference>
<dbReference type="OrthoDB" id="5579731at2759"/>
<evidence type="ECO:0000313" key="3">
    <source>
        <dbReference type="EMBL" id="EMG47833.1"/>
    </source>
</evidence>
<feature type="coiled-coil region" evidence="1">
    <location>
        <begin position="44"/>
        <end position="75"/>
    </location>
</feature>
<feature type="compositionally biased region" description="Polar residues" evidence="2">
    <location>
        <begin position="107"/>
        <end position="146"/>
    </location>
</feature>
<protein>
    <submittedName>
        <fullName evidence="3">Uncharacterized protein</fullName>
    </submittedName>
</protein>